<feature type="transmembrane region" description="Helical" evidence="6">
    <location>
        <begin position="7"/>
        <end position="29"/>
    </location>
</feature>
<dbReference type="SMART" id="SM01398">
    <property type="entry name" value="Cornichon"/>
    <property type="match status" value="1"/>
</dbReference>
<comment type="similarity">
    <text evidence="2">Belongs to the cornichon family.</text>
</comment>
<dbReference type="PANTHER" id="PTHR12290">
    <property type="entry name" value="CORNICHON-RELATED"/>
    <property type="match status" value="1"/>
</dbReference>
<dbReference type="GO" id="GO:0016192">
    <property type="term" value="P:vesicle-mediated transport"/>
    <property type="evidence" value="ECO:0007669"/>
    <property type="project" value="InterPro"/>
</dbReference>
<proteinExistence type="inferred from homology"/>
<reference evidence="7" key="1">
    <citation type="journal article" date="2013" name="Nature">
        <title>The genomes of four tapeworm species reveal adaptations to parasitism.</title>
        <authorList>
            <person name="Tsai I.J."/>
            <person name="Zarowiecki M."/>
            <person name="Holroyd N."/>
            <person name="Garciarrubio A."/>
            <person name="Sanchez-Flores A."/>
            <person name="Brooks K.L."/>
            <person name="Tracey A."/>
            <person name="Bobes R.J."/>
            <person name="Fragoso G."/>
            <person name="Sciutto E."/>
            <person name="Aslett M."/>
            <person name="Beasley H."/>
            <person name="Bennett H.M."/>
            <person name="Cai J."/>
            <person name="Camicia F."/>
            <person name="Clark R."/>
            <person name="Cucher M."/>
            <person name="De Silva N."/>
            <person name="Day T.A."/>
            <person name="Deplazes P."/>
            <person name="Estrada K."/>
            <person name="Fernandez C."/>
            <person name="Holland P.W."/>
            <person name="Hou J."/>
            <person name="Hu S."/>
            <person name="Huckvale T."/>
            <person name="Hung S.S."/>
            <person name="Kamenetzky L."/>
            <person name="Keane J.A."/>
            <person name="Kiss F."/>
            <person name="Koziol U."/>
            <person name="Lambert O."/>
            <person name="Liu K."/>
            <person name="Luo X."/>
            <person name="Luo Y."/>
            <person name="Macchiaroli N."/>
            <person name="Nichol S."/>
            <person name="Paps J."/>
            <person name="Parkinson J."/>
            <person name="Pouchkina-Stantcheva N."/>
            <person name="Riddiford N."/>
            <person name="Rosenzvit M."/>
            <person name="Salinas G."/>
            <person name="Wasmuth J.D."/>
            <person name="Zamanian M."/>
            <person name="Zheng Y."/>
            <person name="Cai X."/>
            <person name="Soberon X."/>
            <person name="Olson P.D."/>
            <person name="Laclette J.P."/>
            <person name="Brehm K."/>
            <person name="Berriman M."/>
            <person name="Garciarrubio A."/>
            <person name="Bobes R.J."/>
            <person name="Fragoso G."/>
            <person name="Sanchez-Flores A."/>
            <person name="Estrada K."/>
            <person name="Cevallos M.A."/>
            <person name="Morett E."/>
            <person name="Gonzalez V."/>
            <person name="Portillo T."/>
            <person name="Ochoa-Leyva A."/>
            <person name="Jose M.V."/>
            <person name="Sciutto E."/>
            <person name="Landa A."/>
            <person name="Jimenez L."/>
            <person name="Valdes V."/>
            <person name="Carrero J.C."/>
            <person name="Larralde C."/>
            <person name="Morales-Montor J."/>
            <person name="Limon-Lason J."/>
            <person name="Soberon X."/>
            <person name="Laclette J.P."/>
        </authorList>
    </citation>
    <scope>NUCLEOTIDE SEQUENCE [LARGE SCALE GENOMIC DNA]</scope>
</reference>
<feature type="transmembrane region" description="Helical" evidence="6">
    <location>
        <begin position="119"/>
        <end position="136"/>
    </location>
</feature>
<evidence type="ECO:0000313" key="7">
    <source>
        <dbReference type="EMBL" id="CDI97390.1"/>
    </source>
</evidence>
<evidence type="ECO:0000256" key="6">
    <source>
        <dbReference type="SAM" id="Phobius"/>
    </source>
</evidence>
<evidence type="ECO:0000256" key="3">
    <source>
        <dbReference type="ARBA" id="ARBA00022692"/>
    </source>
</evidence>
<keyword evidence="8" id="KW-1185">Reference proteome</keyword>
<protein>
    <submittedName>
        <fullName evidence="7">Cornichon</fullName>
    </submittedName>
</protein>
<dbReference type="OrthoDB" id="434393at2759"/>
<dbReference type="eggNOG" id="KOG2729">
    <property type="taxonomic scope" value="Eukaryota"/>
</dbReference>
<evidence type="ECO:0000313" key="8">
    <source>
        <dbReference type="Proteomes" id="UP000017246"/>
    </source>
</evidence>
<accession>A0A087VYJ8</accession>
<comment type="subcellular location">
    <subcellularLocation>
        <location evidence="1">Membrane</location>
        <topology evidence="1">Multi-pass membrane protein</topology>
    </subcellularLocation>
</comment>
<dbReference type="Proteomes" id="UP000017246">
    <property type="component" value="Unassembled WGS sequence"/>
</dbReference>
<evidence type="ECO:0000256" key="1">
    <source>
        <dbReference type="ARBA" id="ARBA00004141"/>
    </source>
</evidence>
<feature type="transmembrane region" description="Helical" evidence="6">
    <location>
        <begin position="58"/>
        <end position="83"/>
    </location>
</feature>
<keyword evidence="3 6" id="KW-0812">Transmembrane</keyword>
<dbReference type="Pfam" id="PF03311">
    <property type="entry name" value="Cornichon"/>
    <property type="match status" value="1"/>
</dbReference>
<evidence type="ECO:0000256" key="2">
    <source>
        <dbReference type="ARBA" id="ARBA00010095"/>
    </source>
</evidence>
<dbReference type="InterPro" id="IPR003377">
    <property type="entry name" value="Cornichon"/>
</dbReference>
<dbReference type="STRING" id="6211.A0A087VYJ8"/>
<name>A0A087VYJ8_ECHMU</name>
<evidence type="ECO:0000256" key="4">
    <source>
        <dbReference type="ARBA" id="ARBA00022989"/>
    </source>
</evidence>
<dbReference type="GO" id="GO:0016020">
    <property type="term" value="C:membrane"/>
    <property type="evidence" value="ECO:0007669"/>
    <property type="project" value="UniProtKB-SubCell"/>
</dbReference>
<evidence type="ECO:0000256" key="5">
    <source>
        <dbReference type="ARBA" id="ARBA00023136"/>
    </source>
</evidence>
<dbReference type="OMA" id="FAVFHVI"/>
<gene>
    <name evidence="7" type="ORF">EmuJ_000116300</name>
</gene>
<sequence length="172" mass="19668">MGFGLVAVTYIVALLLTIVLIFFVIYHIIAFDELKTDYKNPVDQCRNLNPLVLPEYCLHAFITLSFLLTWQIAALLVNVPLLVYHIHRYLTRPVKSGIGLYHPTSILNSNELNRAMKEGWVKLAFYVMSFFGYLFGVSALDFARGDLLVTCCLLLYTSLRNKLWLSQLCTLL</sequence>
<keyword evidence="5 6" id="KW-0472">Membrane</keyword>
<organism evidence="7 8">
    <name type="scientific">Echinococcus multilocularis</name>
    <name type="common">Fox tapeworm</name>
    <dbReference type="NCBI Taxonomy" id="6211"/>
    <lineage>
        <taxon>Eukaryota</taxon>
        <taxon>Metazoa</taxon>
        <taxon>Spiralia</taxon>
        <taxon>Lophotrochozoa</taxon>
        <taxon>Platyhelminthes</taxon>
        <taxon>Cestoda</taxon>
        <taxon>Eucestoda</taxon>
        <taxon>Cyclophyllidea</taxon>
        <taxon>Taeniidae</taxon>
        <taxon>Echinococcus</taxon>
    </lineage>
</organism>
<dbReference type="AlphaFoldDB" id="A0A087VYJ8"/>
<dbReference type="EMBL" id="LN902844">
    <property type="protein sequence ID" value="CDI97390.1"/>
    <property type="molecule type" value="Genomic_DNA"/>
</dbReference>
<reference evidence="7" key="2">
    <citation type="submission" date="2015-11" db="EMBL/GenBank/DDBJ databases">
        <authorList>
            <person name="Zhang Y."/>
            <person name="Guo Z."/>
        </authorList>
    </citation>
    <scope>NUCLEOTIDE SEQUENCE</scope>
</reference>
<keyword evidence="4 6" id="KW-1133">Transmembrane helix</keyword>